<evidence type="ECO:0000313" key="2">
    <source>
        <dbReference type="EMBL" id="QHT78672.1"/>
    </source>
</evidence>
<dbReference type="EMBL" id="MN739935">
    <property type="protein sequence ID" value="QHT78672.1"/>
    <property type="molecule type" value="Genomic_DNA"/>
</dbReference>
<protein>
    <recommendedName>
        <fullName evidence="3">EF-hand domain-containing protein</fullName>
    </recommendedName>
</protein>
<feature type="transmembrane region" description="Helical" evidence="1">
    <location>
        <begin position="57"/>
        <end position="79"/>
    </location>
</feature>
<proteinExistence type="predicted"/>
<sequence>MNYENKNQGIRLSVLNPQVRERVEKFDTGNDGELDINEAMQGLIALQKQSNNYKKMIWLLIPVLSLMIAATFGTTLLAINLTKDVKSSTIEGNIPVLKTINGESISVYNTMEHTHFSEFQEKQTSELNLLPQFIQIDSLKMKASGMFQTQNTTYTLTDFGTFISDVNTGLTFEPFTHLLNNKIVQDITNYVNIVKAIEVEARVNATIEMYNSLSKDDLIRLDSELEELSIKLKTEHMSKLTDDELLKKVSDLQSQIAIVEKPCRDKFYSCQKKLFSSFIKCRNELNTCLSNTQLYVSYSTQLNDIWGLYKNFCVANYSPGYQDCHVGFCNNQATCVKCVNDFREYYNDIFRGNCPETGP</sequence>
<evidence type="ECO:0000256" key="1">
    <source>
        <dbReference type="SAM" id="Phobius"/>
    </source>
</evidence>
<keyword evidence="1" id="KW-1133">Transmembrane helix</keyword>
<name>A0A6C0HDG9_9ZZZZ</name>
<accession>A0A6C0HDG9</accession>
<keyword evidence="1" id="KW-0812">Transmembrane</keyword>
<reference evidence="2" key="1">
    <citation type="journal article" date="2020" name="Nature">
        <title>Giant virus diversity and host interactions through global metagenomics.</title>
        <authorList>
            <person name="Schulz F."/>
            <person name="Roux S."/>
            <person name="Paez-Espino D."/>
            <person name="Jungbluth S."/>
            <person name="Walsh D.A."/>
            <person name="Denef V.J."/>
            <person name="McMahon K.D."/>
            <person name="Konstantinidis K.T."/>
            <person name="Eloe-Fadrosh E.A."/>
            <person name="Kyrpides N.C."/>
            <person name="Woyke T."/>
        </authorList>
    </citation>
    <scope>NUCLEOTIDE SEQUENCE</scope>
    <source>
        <strain evidence="2">GVMAG-M-3300023179-92</strain>
    </source>
</reference>
<evidence type="ECO:0008006" key="3">
    <source>
        <dbReference type="Google" id="ProtNLM"/>
    </source>
</evidence>
<keyword evidence="1" id="KW-0472">Membrane</keyword>
<dbReference type="AlphaFoldDB" id="A0A6C0HDG9"/>
<organism evidence="2">
    <name type="scientific">viral metagenome</name>
    <dbReference type="NCBI Taxonomy" id="1070528"/>
    <lineage>
        <taxon>unclassified sequences</taxon>
        <taxon>metagenomes</taxon>
        <taxon>organismal metagenomes</taxon>
    </lineage>
</organism>